<dbReference type="InterPro" id="IPR043128">
    <property type="entry name" value="Rev_trsase/Diguanyl_cyclase"/>
</dbReference>
<dbReference type="PANTHER" id="PTHR45138:SF9">
    <property type="entry name" value="DIGUANYLATE CYCLASE DGCM-RELATED"/>
    <property type="match status" value="1"/>
</dbReference>
<sequence>MKTTIYNSILTSVRYKTILLSLIISITFSILFFMLRVFHIIPTTPKETIIVFILILVLITNYYALKKINNFYIIQFIFYTLYSLLFFFLTYVEKNIITIHWYYCLISIISFTLYQKLTLILNTFILILILILIYFLDIKLYLYDKLILTISFLSFYLISFIISYYLEKFSFETSLKNELLEKLSFFDYLTEAYNRRAFFKFANILINDAKRENKNLALLMMDIDYFKKINDTYGHEVGDIVLKEFVSLIKKNIRKNDLFARIGGEEFVLLIKINNEYQPYSIANKILKLIETSQIIYKNYKIKFTISIGGYIFNPNTDSLESALAKADKALYKAKERRNTIVIFNSN</sequence>
<evidence type="ECO:0000256" key="1">
    <source>
        <dbReference type="ARBA" id="ARBA00012528"/>
    </source>
</evidence>
<evidence type="ECO:0000256" key="3">
    <source>
        <dbReference type="SAM" id="Phobius"/>
    </source>
</evidence>
<dbReference type="Gene3D" id="3.30.70.270">
    <property type="match status" value="1"/>
</dbReference>
<keyword evidence="3" id="KW-0812">Transmembrane</keyword>
<dbReference type="SUPFAM" id="SSF55073">
    <property type="entry name" value="Nucleotide cyclase"/>
    <property type="match status" value="1"/>
</dbReference>
<dbReference type="CDD" id="cd01949">
    <property type="entry name" value="GGDEF"/>
    <property type="match status" value="1"/>
</dbReference>
<dbReference type="EC" id="2.7.7.65" evidence="1"/>
<dbReference type="InterPro" id="IPR000160">
    <property type="entry name" value="GGDEF_dom"/>
</dbReference>
<name>A0ABX5V623_9BACT</name>
<dbReference type="RefSeq" id="WP_138322729.1">
    <property type="nucleotide sequence ID" value="NZ_CP040463.1"/>
</dbReference>
<feature type="transmembrane region" description="Helical" evidence="3">
    <location>
        <begin position="49"/>
        <end position="65"/>
    </location>
</feature>
<evidence type="ECO:0000256" key="2">
    <source>
        <dbReference type="ARBA" id="ARBA00034247"/>
    </source>
</evidence>
<dbReference type="Proteomes" id="UP000306825">
    <property type="component" value="Chromosome"/>
</dbReference>
<gene>
    <name evidence="5" type="ORF">FE773_00565</name>
</gene>
<dbReference type="SMART" id="SM00267">
    <property type="entry name" value="GGDEF"/>
    <property type="match status" value="1"/>
</dbReference>
<dbReference type="NCBIfam" id="TIGR00254">
    <property type="entry name" value="GGDEF"/>
    <property type="match status" value="1"/>
</dbReference>
<dbReference type="PROSITE" id="PS50887">
    <property type="entry name" value="GGDEF"/>
    <property type="match status" value="1"/>
</dbReference>
<feature type="transmembrane region" description="Helical" evidence="3">
    <location>
        <begin position="96"/>
        <end position="113"/>
    </location>
</feature>
<keyword evidence="6" id="KW-1185">Reference proteome</keyword>
<evidence type="ECO:0000313" key="6">
    <source>
        <dbReference type="Proteomes" id="UP000306825"/>
    </source>
</evidence>
<feature type="transmembrane region" description="Helical" evidence="3">
    <location>
        <begin position="119"/>
        <end position="136"/>
    </location>
</feature>
<accession>A0ABX5V623</accession>
<evidence type="ECO:0000259" key="4">
    <source>
        <dbReference type="PROSITE" id="PS50887"/>
    </source>
</evidence>
<feature type="transmembrane region" description="Helical" evidence="3">
    <location>
        <begin position="71"/>
        <end position="89"/>
    </location>
</feature>
<feature type="transmembrane region" description="Helical" evidence="3">
    <location>
        <begin position="148"/>
        <end position="166"/>
    </location>
</feature>
<dbReference type="InterPro" id="IPR029787">
    <property type="entry name" value="Nucleotide_cyclase"/>
</dbReference>
<reference evidence="5 6" key="1">
    <citation type="submission" date="2019-05" db="EMBL/GenBank/DDBJ databases">
        <title>A comparative analysis of the Nautiliaceae.</title>
        <authorList>
            <person name="Grosche A."/>
            <person name="Smedile F."/>
            <person name="Vetriani C."/>
        </authorList>
    </citation>
    <scope>NUCLEOTIDE SEQUENCE [LARGE SCALE GENOMIC DNA]</scope>
    <source>
        <strain evidence="5 6">TB-2</strain>
    </source>
</reference>
<proteinExistence type="predicted"/>
<evidence type="ECO:0000313" key="5">
    <source>
        <dbReference type="EMBL" id="QCT93730.1"/>
    </source>
</evidence>
<dbReference type="EMBL" id="CP040463">
    <property type="protein sequence ID" value="QCT93730.1"/>
    <property type="molecule type" value="Genomic_DNA"/>
</dbReference>
<dbReference type="InterPro" id="IPR050469">
    <property type="entry name" value="Diguanylate_Cyclase"/>
</dbReference>
<dbReference type="Pfam" id="PF00990">
    <property type="entry name" value="GGDEF"/>
    <property type="match status" value="1"/>
</dbReference>
<feature type="transmembrane region" description="Helical" evidence="3">
    <location>
        <begin position="18"/>
        <end position="37"/>
    </location>
</feature>
<keyword evidence="3" id="KW-1133">Transmembrane helix</keyword>
<dbReference type="PANTHER" id="PTHR45138">
    <property type="entry name" value="REGULATORY COMPONENTS OF SENSORY TRANSDUCTION SYSTEM"/>
    <property type="match status" value="1"/>
</dbReference>
<comment type="catalytic activity">
    <reaction evidence="2">
        <text>2 GTP = 3',3'-c-di-GMP + 2 diphosphate</text>
        <dbReference type="Rhea" id="RHEA:24898"/>
        <dbReference type="ChEBI" id="CHEBI:33019"/>
        <dbReference type="ChEBI" id="CHEBI:37565"/>
        <dbReference type="ChEBI" id="CHEBI:58805"/>
        <dbReference type="EC" id="2.7.7.65"/>
    </reaction>
</comment>
<feature type="domain" description="GGDEF" evidence="4">
    <location>
        <begin position="214"/>
        <end position="346"/>
    </location>
</feature>
<protein>
    <recommendedName>
        <fullName evidence="1">diguanylate cyclase</fullName>
        <ecNumber evidence="1">2.7.7.65</ecNumber>
    </recommendedName>
</protein>
<keyword evidence="3" id="KW-0472">Membrane</keyword>
<organism evidence="5 6">
    <name type="scientific">Caminibacter mediatlanticus TB-2</name>
    <dbReference type="NCBI Taxonomy" id="391592"/>
    <lineage>
        <taxon>Bacteria</taxon>
        <taxon>Pseudomonadati</taxon>
        <taxon>Campylobacterota</taxon>
        <taxon>Epsilonproteobacteria</taxon>
        <taxon>Nautiliales</taxon>
        <taxon>Nautiliaceae</taxon>
        <taxon>Caminibacter</taxon>
    </lineage>
</organism>